<proteinExistence type="predicted"/>
<keyword evidence="5" id="KW-1185">Reference proteome</keyword>
<evidence type="ECO:0000259" key="2">
    <source>
        <dbReference type="Pfam" id="PF19029"/>
    </source>
</evidence>
<keyword evidence="1" id="KW-0812">Transmembrane</keyword>
<organism evidence="3 6">
    <name type="scientific">Allgaiera indica</name>
    <dbReference type="NCBI Taxonomy" id="765699"/>
    <lineage>
        <taxon>Bacteria</taxon>
        <taxon>Pseudomonadati</taxon>
        <taxon>Pseudomonadota</taxon>
        <taxon>Alphaproteobacteria</taxon>
        <taxon>Rhodobacterales</taxon>
        <taxon>Paracoccaceae</taxon>
        <taxon>Allgaiera</taxon>
    </lineage>
</organism>
<dbReference type="Proteomes" id="UP000634647">
    <property type="component" value="Unassembled WGS sequence"/>
</dbReference>
<evidence type="ECO:0000256" key="1">
    <source>
        <dbReference type="SAM" id="Phobius"/>
    </source>
</evidence>
<name>A0AAN4UT70_9RHOB</name>
<evidence type="ECO:0000313" key="4">
    <source>
        <dbReference type="EMBL" id="SDX49731.1"/>
    </source>
</evidence>
<gene>
    <name evidence="3" type="ORF">GCM10008024_30010</name>
    <name evidence="4" type="ORF">SAMN05444006_11822</name>
</gene>
<dbReference type="Pfam" id="PF19029">
    <property type="entry name" value="DUF883_C"/>
    <property type="match status" value="1"/>
</dbReference>
<dbReference type="RefSeq" id="WP_035837953.1">
    <property type="nucleotide sequence ID" value="NZ_BNAB01000015.1"/>
</dbReference>
<sequence length="106" mass="11289">MVTTPTDSKPDAPELAAEVAALRAEMSDVISRIGKLGQDSAALAREGAKAKLAEGVARGSDAADRARREWASLERRVLAQTQEHPWQTLGIAAFGGLALGLLLRRR</sequence>
<dbReference type="AlphaFoldDB" id="A0AAN4UT70"/>
<dbReference type="Proteomes" id="UP000199541">
    <property type="component" value="Unassembled WGS sequence"/>
</dbReference>
<keyword evidence="1" id="KW-0472">Membrane</keyword>
<dbReference type="InterPro" id="IPR043605">
    <property type="entry name" value="DUF883_C"/>
</dbReference>
<reference evidence="4 5" key="2">
    <citation type="submission" date="2016-10" db="EMBL/GenBank/DDBJ databases">
        <authorList>
            <person name="Varghese N."/>
            <person name="Submissions S."/>
        </authorList>
    </citation>
    <scope>NUCLEOTIDE SEQUENCE [LARGE SCALE GENOMIC DNA]</scope>
    <source>
        <strain evidence="4 5">DSM 24802</strain>
    </source>
</reference>
<comment type="caution">
    <text evidence="3">The sequence shown here is derived from an EMBL/GenBank/DDBJ whole genome shotgun (WGS) entry which is preliminary data.</text>
</comment>
<evidence type="ECO:0000313" key="6">
    <source>
        <dbReference type="Proteomes" id="UP000634647"/>
    </source>
</evidence>
<feature type="domain" description="DUF883" evidence="2">
    <location>
        <begin position="82"/>
        <end position="106"/>
    </location>
</feature>
<keyword evidence="1" id="KW-1133">Transmembrane helix</keyword>
<evidence type="ECO:0000313" key="3">
    <source>
        <dbReference type="EMBL" id="GHE04132.1"/>
    </source>
</evidence>
<reference evidence="3" key="1">
    <citation type="journal article" date="2014" name="Int. J. Syst. Evol. Microbiol.">
        <title>Complete genome sequence of Corynebacterium casei LMG S-19264T (=DSM 44701T), isolated from a smear-ripened cheese.</title>
        <authorList>
            <consortium name="US DOE Joint Genome Institute (JGI-PGF)"/>
            <person name="Walter F."/>
            <person name="Albersmeier A."/>
            <person name="Kalinowski J."/>
            <person name="Ruckert C."/>
        </authorList>
    </citation>
    <scope>NUCLEOTIDE SEQUENCE</scope>
    <source>
        <strain evidence="3">CGMCC 1.10859</strain>
    </source>
</reference>
<feature type="transmembrane region" description="Helical" evidence="1">
    <location>
        <begin position="86"/>
        <end position="103"/>
    </location>
</feature>
<reference evidence="3" key="3">
    <citation type="submission" date="2023-06" db="EMBL/GenBank/DDBJ databases">
        <authorList>
            <person name="Sun Q."/>
            <person name="Zhou Y."/>
        </authorList>
    </citation>
    <scope>NUCLEOTIDE SEQUENCE</scope>
    <source>
        <strain evidence="3">CGMCC 1.10859</strain>
    </source>
</reference>
<evidence type="ECO:0000313" key="5">
    <source>
        <dbReference type="Proteomes" id="UP000199541"/>
    </source>
</evidence>
<dbReference type="EMBL" id="BNAB01000015">
    <property type="protein sequence ID" value="GHE04132.1"/>
    <property type="molecule type" value="Genomic_DNA"/>
</dbReference>
<dbReference type="EMBL" id="FNOB01000018">
    <property type="protein sequence ID" value="SDX49731.1"/>
    <property type="molecule type" value="Genomic_DNA"/>
</dbReference>
<protein>
    <submittedName>
        <fullName evidence="4">Membrane-anchored ribosome-binding protein, inhibits growth in stationary phase, ElaB/YqjD/DUF883 family</fullName>
    </submittedName>
</protein>
<accession>A0AAN4UT70</accession>